<name>A0ABT8A1M5_9PROT</name>
<evidence type="ECO:0000259" key="2">
    <source>
        <dbReference type="Pfam" id="PF00360"/>
    </source>
</evidence>
<accession>A0ABT8A1M5</accession>
<dbReference type="InterPro" id="IPR043150">
    <property type="entry name" value="Phytochrome_PHY_sf"/>
</dbReference>
<reference evidence="4" key="1">
    <citation type="journal article" date="2019" name="Int. J. Syst. Evol. Microbiol.">
        <title>The Global Catalogue of Microorganisms (GCM) 10K type strain sequencing project: providing services to taxonomists for standard genome sequencing and annotation.</title>
        <authorList>
            <consortium name="The Broad Institute Genomics Platform"/>
            <consortium name="The Broad Institute Genome Sequencing Center for Infectious Disease"/>
            <person name="Wu L."/>
            <person name="Ma J."/>
        </authorList>
    </citation>
    <scope>NUCLEOTIDE SEQUENCE [LARGE SCALE GENOMIC DNA]</scope>
    <source>
        <strain evidence="4">CECT 7131</strain>
    </source>
</reference>
<comment type="caution">
    <text evidence="3">The sequence shown here is derived from an EMBL/GenBank/DDBJ whole genome shotgun (WGS) entry which is preliminary data.</text>
</comment>
<evidence type="ECO:0000313" key="3">
    <source>
        <dbReference type="EMBL" id="MDN3563583.1"/>
    </source>
</evidence>
<keyword evidence="4" id="KW-1185">Reference proteome</keyword>
<protein>
    <recommendedName>
        <fullName evidence="2">Phytochrome central region domain-containing protein</fullName>
    </recommendedName>
</protein>
<dbReference type="Proteomes" id="UP001529369">
    <property type="component" value="Unassembled WGS sequence"/>
</dbReference>
<dbReference type="Pfam" id="PF00360">
    <property type="entry name" value="PHY"/>
    <property type="match status" value="1"/>
</dbReference>
<dbReference type="InterPro" id="IPR001294">
    <property type="entry name" value="Phytochrome"/>
</dbReference>
<dbReference type="EMBL" id="JAUFPN010000037">
    <property type="protein sequence ID" value="MDN3563583.1"/>
    <property type="molecule type" value="Genomic_DNA"/>
</dbReference>
<evidence type="ECO:0000256" key="1">
    <source>
        <dbReference type="ARBA" id="ARBA00023170"/>
    </source>
</evidence>
<sequence>MLAVPASRQGGDYVMWFRPEVVQTVTWAGDPTTAVTLGPSGDRLTPRGSFAAWADTVRGRAEPWSTVEIEAAQAFCLAVLEFAPCLLGGIAASDYAAAQHRQGLLIEEVERRIADAVLAARGADEQVRSLVATLQSLAEGLRRP</sequence>
<dbReference type="RefSeq" id="WP_290315326.1">
    <property type="nucleotide sequence ID" value="NZ_JAUFPN010000037.1"/>
</dbReference>
<dbReference type="SUPFAM" id="SSF55781">
    <property type="entry name" value="GAF domain-like"/>
    <property type="match status" value="1"/>
</dbReference>
<dbReference type="InterPro" id="IPR013515">
    <property type="entry name" value="Phytochrome_cen-reg"/>
</dbReference>
<keyword evidence="1" id="KW-0675">Receptor</keyword>
<proteinExistence type="predicted"/>
<gene>
    <name evidence="3" type="ORF">QWZ14_04240</name>
</gene>
<dbReference type="PRINTS" id="PR01033">
    <property type="entry name" value="PHYTOCHROME"/>
</dbReference>
<feature type="domain" description="Phytochrome central region" evidence="2">
    <location>
        <begin position="1"/>
        <end position="81"/>
    </location>
</feature>
<evidence type="ECO:0000313" key="4">
    <source>
        <dbReference type="Proteomes" id="UP001529369"/>
    </source>
</evidence>
<dbReference type="Gene3D" id="3.30.450.270">
    <property type="match status" value="1"/>
</dbReference>
<organism evidence="3 4">
    <name type="scientific">Paeniroseomonas aquatica</name>
    <dbReference type="NCBI Taxonomy" id="373043"/>
    <lineage>
        <taxon>Bacteria</taxon>
        <taxon>Pseudomonadati</taxon>
        <taxon>Pseudomonadota</taxon>
        <taxon>Alphaproteobacteria</taxon>
        <taxon>Acetobacterales</taxon>
        <taxon>Acetobacteraceae</taxon>
        <taxon>Paeniroseomonas</taxon>
    </lineage>
</organism>